<reference evidence="1 2" key="1">
    <citation type="submission" date="2018-09" db="EMBL/GenBank/DDBJ databases">
        <title>Cohnella cavernae sp. nov., isolated from a karst cave.</title>
        <authorList>
            <person name="Zhu H."/>
        </authorList>
    </citation>
    <scope>NUCLEOTIDE SEQUENCE [LARGE SCALE GENOMIC DNA]</scope>
    <source>
        <strain evidence="1 2">K2E09-144</strain>
    </source>
</reference>
<dbReference type="AlphaFoldDB" id="A0A398CPD7"/>
<evidence type="ECO:0000313" key="2">
    <source>
        <dbReference type="Proteomes" id="UP000266340"/>
    </source>
</evidence>
<dbReference type="PANTHER" id="PTHR38567:SF1">
    <property type="entry name" value="DUF4291 DOMAIN-CONTAINING PROTEIN"/>
    <property type="match status" value="1"/>
</dbReference>
<proteinExistence type="predicted"/>
<comment type="caution">
    <text evidence="1">The sequence shown here is derived from an EMBL/GenBank/DDBJ whole genome shotgun (WGS) entry which is preliminary data.</text>
</comment>
<dbReference type="OrthoDB" id="65842at2"/>
<name>A0A398CPD7_9BACL</name>
<dbReference type="InterPro" id="IPR025633">
    <property type="entry name" value="DUF4291"/>
</dbReference>
<sequence length="204" mass="23694">MSVKSKNKSTENKRIHAQYDEKSIRVYQAYNYKIADEAVSLGTFGSHFKLGRTTWIKPSFLWMMYRSGWATKENQERILAIDIRRTGFDIILENVVLSAFKAEVYGQYENWKTRLENSNVICQWDPCRDILGNPLDERAIQLGLKGDIVNNYVNDWIVNITDITNTVIELGEAIKSKTFKDSMLPVEYEYPLNDRVKKILGIIE</sequence>
<dbReference type="PANTHER" id="PTHR38567">
    <property type="entry name" value="DUF4291 DOMAIN-CONTAINING PROTEIN"/>
    <property type="match status" value="1"/>
</dbReference>
<accession>A0A398CPD7</accession>
<dbReference type="EMBL" id="QXJM01000039">
    <property type="protein sequence ID" value="RIE03179.1"/>
    <property type="molecule type" value="Genomic_DNA"/>
</dbReference>
<keyword evidence="2" id="KW-1185">Reference proteome</keyword>
<organism evidence="1 2">
    <name type="scientific">Cohnella faecalis</name>
    <dbReference type="NCBI Taxonomy" id="2315694"/>
    <lineage>
        <taxon>Bacteria</taxon>
        <taxon>Bacillati</taxon>
        <taxon>Bacillota</taxon>
        <taxon>Bacilli</taxon>
        <taxon>Bacillales</taxon>
        <taxon>Paenibacillaceae</taxon>
        <taxon>Cohnella</taxon>
    </lineage>
</organism>
<dbReference type="Proteomes" id="UP000266340">
    <property type="component" value="Unassembled WGS sequence"/>
</dbReference>
<evidence type="ECO:0000313" key="1">
    <source>
        <dbReference type="EMBL" id="RIE03179.1"/>
    </source>
</evidence>
<protein>
    <submittedName>
        <fullName evidence="1">DUF4291 domain-containing protein</fullName>
    </submittedName>
</protein>
<dbReference type="Pfam" id="PF14124">
    <property type="entry name" value="DUF4291"/>
    <property type="match status" value="1"/>
</dbReference>
<gene>
    <name evidence="1" type="ORF">D3H35_17855</name>
</gene>